<dbReference type="Gene3D" id="3.40.50.410">
    <property type="entry name" value="von Willebrand factor, type A domain"/>
    <property type="match status" value="1"/>
</dbReference>
<comment type="caution">
    <text evidence="9">The sequence shown here is derived from an EMBL/GenBank/DDBJ whole genome shotgun (WGS) entry which is preliminary data.</text>
</comment>
<evidence type="ECO:0000256" key="5">
    <source>
        <dbReference type="SAM" id="MobiDB-lite"/>
    </source>
</evidence>
<keyword evidence="6" id="KW-0472">Membrane</keyword>
<dbReference type="EMBL" id="MIJY01000004">
    <property type="protein sequence ID" value="OEG18993.1"/>
    <property type="molecule type" value="Genomic_DNA"/>
</dbReference>
<reference evidence="10" key="1">
    <citation type="submission" date="2016-09" db="EMBL/GenBank/DDBJ databases">
        <authorList>
            <person name="Gulvik C.A."/>
        </authorList>
    </citation>
    <scope>NUCLEOTIDE SEQUENCE [LARGE SCALE GENOMIC DNA]</scope>
    <source>
        <strain evidence="10">LMG 8895</strain>
    </source>
</reference>
<dbReference type="Proteomes" id="UP000095094">
    <property type="component" value="Unassembled WGS sequence"/>
</dbReference>
<dbReference type="PROSITE" id="PS50234">
    <property type="entry name" value="VWFA"/>
    <property type="match status" value="1"/>
</dbReference>
<dbReference type="Pfam" id="PF00746">
    <property type="entry name" value="Gram_pos_anchor"/>
    <property type="match status" value="1"/>
</dbReference>
<evidence type="ECO:0000259" key="8">
    <source>
        <dbReference type="PROSITE" id="PS50234"/>
    </source>
</evidence>
<keyword evidence="3 7" id="KW-0732">Signal</keyword>
<dbReference type="InterPro" id="IPR049319">
    <property type="entry name" value="GBS104-like_Ig"/>
</dbReference>
<dbReference type="Pfam" id="PF00092">
    <property type="entry name" value="VWA"/>
    <property type="match status" value="1"/>
</dbReference>
<dbReference type="InterPro" id="IPR019931">
    <property type="entry name" value="LPXTG_anchor"/>
</dbReference>
<dbReference type="InterPro" id="IPR041033">
    <property type="entry name" value="SpaA_PFL_dom_1"/>
</dbReference>
<dbReference type="Pfam" id="PF05738">
    <property type="entry name" value="Cna_B"/>
    <property type="match status" value="1"/>
</dbReference>
<dbReference type="Gene3D" id="2.60.40.1140">
    <property type="entry name" value="Collagen-binding surface protein Cna, B-type domain"/>
    <property type="match status" value="1"/>
</dbReference>
<keyword evidence="6" id="KW-1133">Transmembrane helix</keyword>
<name>A0A1E5H235_9ENTE</name>
<feature type="domain" description="VWFA" evidence="8">
    <location>
        <begin position="271"/>
        <end position="505"/>
    </location>
</feature>
<dbReference type="Pfam" id="PF21426">
    <property type="entry name" value="GBS104-like_Ig"/>
    <property type="match status" value="1"/>
</dbReference>
<keyword evidence="10" id="KW-1185">Reference proteome</keyword>
<evidence type="ECO:0000256" key="1">
    <source>
        <dbReference type="ARBA" id="ARBA00022512"/>
    </source>
</evidence>
<dbReference type="Gene3D" id="2.60.40.2110">
    <property type="match status" value="1"/>
</dbReference>
<dbReference type="RefSeq" id="WP_069662451.1">
    <property type="nucleotide sequence ID" value="NZ_JBHUJJ010000001.1"/>
</dbReference>
<keyword evidence="4" id="KW-0572">Peptidoglycan-anchor</keyword>
<dbReference type="InterPro" id="IPR008454">
    <property type="entry name" value="Collagen-bd_Cna-like_B-typ_dom"/>
</dbReference>
<feature type="compositionally biased region" description="Polar residues" evidence="5">
    <location>
        <begin position="158"/>
        <end position="174"/>
    </location>
</feature>
<dbReference type="AlphaFoldDB" id="A0A1E5H235"/>
<feature type="compositionally biased region" description="Polar residues" evidence="5">
    <location>
        <begin position="866"/>
        <end position="883"/>
    </location>
</feature>
<evidence type="ECO:0000256" key="2">
    <source>
        <dbReference type="ARBA" id="ARBA00022525"/>
    </source>
</evidence>
<feature type="signal peptide" evidence="7">
    <location>
        <begin position="1"/>
        <end position="30"/>
    </location>
</feature>
<dbReference type="OrthoDB" id="2056845at2"/>
<feature type="transmembrane region" description="Helical" evidence="6">
    <location>
        <begin position="893"/>
        <end position="911"/>
    </location>
</feature>
<dbReference type="Gene3D" id="2.60.40.10">
    <property type="entry name" value="Immunoglobulins"/>
    <property type="match status" value="1"/>
</dbReference>
<proteinExistence type="predicted"/>
<evidence type="ECO:0000313" key="9">
    <source>
        <dbReference type="EMBL" id="OEG18993.1"/>
    </source>
</evidence>
<feature type="chain" id="PRO_5009178049" description="VWFA domain-containing protein" evidence="7">
    <location>
        <begin position="31"/>
        <end position="918"/>
    </location>
</feature>
<dbReference type="SUPFAM" id="SSF53300">
    <property type="entry name" value="vWA-like"/>
    <property type="match status" value="1"/>
</dbReference>
<keyword evidence="6" id="KW-0812">Transmembrane</keyword>
<dbReference type="Pfam" id="PF17802">
    <property type="entry name" value="SpaA"/>
    <property type="match status" value="1"/>
</dbReference>
<evidence type="ECO:0000256" key="4">
    <source>
        <dbReference type="ARBA" id="ARBA00023088"/>
    </source>
</evidence>
<feature type="compositionally biased region" description="Low complexity" evidence="5">
    <location>
        <begin position="851"/>
        <end position="865"/>
    </location>
</feature>
<keyword evidence="2" id="KW-0964">Secreted</keyword>
<keyword evidence="1" id="KW-0134">Cell wall</keyword>
<dbReference type="CDD" id="cd00222">
    <property type="entry name" value="CollagenBindB"/>
    <property type="match status" value="1"/>
</dbReference>
<organism evidence="9 10">
    <name type="scientific">Enterococcus termitis</name>
    <dbReference type="NCBI Taxonomy" id="332950"/>
    <lineage>
        <taxon>Bacteria</taxon>
        <taxon>Bacillati</taxon>
        <taxon>Bacillota</taxon>
        <taxon>Bacilli</taxon>
        <taxon>Lactobacillales</taxon>
        <taxon>Enterococcaceae</taxon>
        <taxon>Enterococcus</taxon>
    </lineage>
</organism>
<evidence type="ECO:0000256" key="7">
    <source>
        <dbReference type="SAM" id="SignalP"/>
    </source>
</evidence>
<dbReference type="InterPro" id="IPR013783">
    <property type="entry name" value="Ig-like_fold"/>
</dbReference>
<gene>
    <name evidence="9" type="ORF">BCR25_15480</name>
</gene>
<dbReference type="SMART" id="SM00327">
    <property type="entry name" value="VWA"/>
    <property type="match status" value="1"/>
</dbReference>
<evidence type="ECO:0000256" key="3">
    <source>
        <dbReference type="ARBA" id="ARBA00022729"/>
    </source>
</evidence>
<protein>
    <recommendedName>
        <fullName evidence="8">VWFA domain-containing protein</fullName>
    </recommendedName>
</protein>
<dbReference type="InterPro" id="IPR002035">
    <property type="entry name" value="VWF_A"/>
</dbReference>
<evidence type="ECO:0000313" key="10">
    <source>
        <dbReference type="Proteomes" id="UP000095094"/>
    </source>
</evidence>
<feature type="region of interest" description="Disordered" evidence="5">
    <location>
        <begin position="158"/>
        <end position="177"/>
    </location>
</feature>
<dbReference type="SUPFAM" id="SSF49478">
    <property type="entry name" value="Cna protein B-type domain"/>
    <property type="match status" value="2"/>
</dbReference>
<sequence>MRKNYFKSFTFIGTFLFILLQLFTPFFAFAQEIDGQETEVELKDVHATIDETTNQLDTHLIFSKTVGDVSNQIITVSDDLTLPDNDALIIKDPNTQTIGSAILTNNKLQLDISPSYQGDFSLSLSAPSETILPNTFLTVSSSNFSKKILLPTRTLQTEESVTQNESESLVQPKTDTPIPYLAFPQPETIDFSYNTDGSGNYLTNNDQGQSGKNTLNYAYGSTTEASFDDENYVNYADEAYVKKTVKEVAGKQGLFDVTLDVKGNEYPNPIDLVLVIDYSSTMKGQKLENTIAGIKEFLDQIDHALDTQKVHVGIIAYNREAYTQPFTSDKETLIDFLEDTSKSHSGTFIQKGLIAAENLFKTSSTPNVQKQIIVHIGDGSANRAYHPEIDATEYANGGNITPYNGFDAATYYRDFADNSPSYFTSSSTTAEEDPDNATLTTPKDIANLTLGTAVDLKLKNYDLYSIGVAPSGRGEYVDKNIASSEAKYVPIDADLAQLGEALGNVATKVDRTITNGTIHDPMGEQILLQKSGSELTTADYSLKGYKKDASGNWIDSPELLEKVSVSEENNQLSLTGLYLGTDERLTMTYQIRIDTESTNFIPEYWYLANGRTTLDPINTGVLLDFPIPSVKAPGTQVTIEKNWVDNNNSFGLRPDSISFVLKRTTVTSSAWQKSQIIQLAAPEQASNQWQMVLDSIIPEGETTPVSLAAFNNQGENFIYSAEETAIDPNYTSATQVTDNKITLTNTLSSTDLTFTKVDEHDQPLNGVRFKLLDEQGKQIGEEQISNEAGLVTFPQLREGNYQLVEIEPLAGYQAIDPIQLTIEQNSDGEFVVTNPTNWSHKVVNKKITEQSSSSSENNSTSTSSSGNKQTTVSSKNKPTTTGQIPKAGEHVQSWLLIVGVLLIFVVSILYYKNKRSSL</sequence>
<dbReference type="NCBIfam" id="TIGR01167">
    <property type="entry name" value="LPXTG_anchor"/>
    <property type="match status" value="1"/>
</dbReference>
<feature type="region of interest" description="Disordered" evidence="5">
    <location>
        <begin position="847"/>
        <end position="884"/>
    </location>
</feature>
<accession>A0A1E5H235</accession>
<dbReference type="CDD" id="cd00198">
    <property type="entry name" value="vWFA"/>
    <property type="match status" value="1"/>
</dbReference>
<dbReference type="InterPro" id="IPR036465">
    <property type="entry name" value="vWFA_dom_sf"/>
</dbReference>
<evidence type="ECO:0000256" key="6">
    <source>
        <dbReference type="SAM" id="Phobius"/>
    </source>
</evidence>